<evidence type="ECO:0000313" key="3">
    <source>
        <dbReference type="Proteomes" id="UP001519460"/>
    </source>
</evidence>
<accession>A0ABD0LBT3</accession>
<dbReference type="AlphaFoldDB" id="A0ABD0LBT3"/>
<keyword evidence="1" id="KW-1133">Transmembrane helix</keyword>
<feature type="non-terminal residue" evidence="2">
    <location>
        <position position="199"/>
    </location>
</feature>
<feature type="transmembrane region" description="Helical" evidence="1">
    <location>
        <begin position="12"/>
        <end position="30"/>
    </location>
</feature>
<keyword evidence="3" id="KW-1185">Reference proteome</keyword>
<feature type="transmembrane region" description="Helical" evidence="1">
    <location>
        <begin position="36"/>
        <end position="57"/>
    </location>
</feature>
<feature type="transmembrane region" description="Helical" evidence="1">
    <location>
        <begin position="69"/>
        <end position="89"/>
    </location>
</feature>
<reference evidence="2 3" key="1">
    <citation type="journal article" date="2023" name="Sci. Data">
        <title>Genome assembly of the Korean intertidal mud-creeper Batillaria attramentaria.</title>
        <authorList>
            <person name="Patra A.K."/>
            <person name="Ho P.T."/>
            <person name="Jun S."/>
            <person name="Lee S.J."/>
            <person name="Kim Y."/>
            <person name="Won Y.J."/>
        </authorList>
    </citation>
    <scope>NUCLEOTIDE SEQUENCE [LARGE SCALE GENOMIC DNA]</scope>
    <source>
        <strain evidence="2">Wonlab-2016</strain>
    </source>
</reference>
<feature type="transmembrane region" description="Helical" evidence="1">
    <location>
        <begin position="165"/>
        <end position="185"/>
    </location>
</feature>
<organism evidence="2 3">
    <name type="scientific">Batillaria attramentaria</name>
    <dbReference type="NCBI Taxonomy" id="370345"/>
    <lineage>
        <taxon>Eukaryota</taxon>
        <taxon>Metazoa</taxon>
        <taxon>Spiralia</taxon>
        <taxon>Lophotrochozoa</taxon>
        <taxon>Mollusca</taxon>
        <taxon>Gastropoda</taxon>
        <taxon>Caenogastropoda</taxon>
        <taxon>Sorbeoconcha</taxon>
        <taxon>Cerithioidea</taxon>
        <taxon>Batillariidae</taxon>
        <taxon>Batillaria</taxon>
    </lineage>
</organism>
<evidence type="ECO:0000313" key="2">
    <source>
        <dbReference type="EMBL" id="KAK7496723.1"/>
    </source>
</evidence>
<gene>
    <name evidence="2" type="ORF">BaRGS_00012130</name>
</gene>
<keyword evidence="1" id="KW-0472">Membrane</keyword>
<proteinExistence type="predicted"/>
<comment type="caution">
    <text evidence="2">The sequence shown here is derived from an EMBL/GenBank/DDBJ whole genome shotgun (WGS) entry which is preliminary data.</text>
</comment>
<protein>
    <submittedName>
        <fullName evidence="2">Uncharacterized protein</fullName>
    </submittedName>
</protein>
<evidence type="ECO:0000256" key="1">
    <source>
        <dbReference type="SAM" id="Phobius"/>
    </source>
</evidence>
<name>A0ABD0LBT3_9CAEN</name>
<sequence length="199" mass="22451">MKPGYRSAEEDGALLDFLFFLVWDVLRIFLWDSLFILLWDLLPIFPWSLLPVLLWDFLPIFLWNFLPGLLWDFLPILLWDLLPIFLWNLPLPSSCGTPNPAIMDNVSQAPVTFFKNSTIPLFKLVQAINLYLIPVICGVGLAGGAGSFAVLTFTTFRYQPCSHYLAVLTVSDTGFLVALLIAWLTTLHPNLTAAPGYCQ</sequence>
<dbReference type="EMBL" id="JACVVK020000065">
    <property type="protein sequence ID" value="KAK7496723.1"/>
    <property type="molecule type" value="Genomic_DNA"/>
</dbReference>
<feature type="transmembrane region" description="Helical" evidence="1">
    <location>
        <begin position="130"/>
        <end position="153"/>
    </location>
</feature>
<keyword evidence="1" id="KW-0812">Transmembrane</keyword>
<dbReference type="Proteomes" id="UP001519460">
    <property type="component" value="Unassembled WGS sequence"/>
</dbReference>